<dbReference type="RefSeq" id="WP_213099884.1">
    <property type="nucleotide sequence ID" value="NZ_JAGYPN010000005.1"/>
</dbReference>
<evidence type="ECO:0000313" key="2">
    <source>
        <dbReference type="Proteomes" id="UP000676456"/>
    </source>
</evidence>
<dbReference type="Proteomes" id="UP000676456">
    <property type="component" value="Unassembled WGS sequence"/>
</dbReference>
<dbReference type="AlphaFoldDB" id="A0A942UTK7"/>
<reference evidence="1 2" key="1">
    <citation type="submission" date="2021-05" db="EMBL/GenBank/DDBJ databases">
        <title>Novel Bacillus species.</title>
        <authorList>
            <person name="Liu G."/>
        </authorList>
    </citation>
    <scope>NUCLEOTIDE SEQUENCE [LARGE SCALE GENOMIC DNA]</scope>
    <source>
        <strain evidence="1 2">FJAT-49682</strain>
    </source>
</reference>
<dbReference type="EMBL" id="JAGYPN010000005">
    <property type="protein sequence ID" value="MBS4224823.1"/>
    <property type="molecule type" value="Genomic_DNA"/>
</dbReference>
<name>A0A942UTK7_9BACI</name>
<accession>A0A942UTK7</accession>
<proteinExistence type="predicted"/>
<organism evidence="1 2">
    <name type="scientific">Lederbergia citrea</name>
    <dbReference type="NCBI Taxonomy" id="2833581"/>
    <lineage>
        <taxon>Bacteria</taxon>
        <taxon>Bacillati</taxon>
        <taxon>Bacillota</taxon>
        <taxon>Bacilli</taxon>
        <taxon>Bacillales</taxon>
        <taxon>Bacillaceae</taxon>
        <taxon>Lederbergia</taxon>
    </lineage>
</organism>
<keyword evidence="2" id="KW-1185">Reference proteome</keyword>
<evidence type="ECO:0000313" key="1">
    <source>
        <dbReference type="EMBL" id="MBS4224823.1"/>
    </source>
</evidence>
<comment type="caution">
    <text evidence="1">The sequence shown here is derived from an EMBL/GenBank/DDBJ whole genome shotgun (WGS) entry which is preliminary data.</text>
</comment>
<sequence length="51" mass="6056">MEQIKINEQITIQKMNDHYCLVKNKKDDKLVELCFYSVVDALAYSAERNYV</sequence>
<protein>
    <submittedName>
        <fullName evidence="1">Uncharacterized protein</fullName>
    </submittedName>
</protein>
<gene>
    <name evidence="1" type="ORF">KHA91_19185</name>
</gene>